<keyword evidence="6" id="KW-0597">Phosphoprotein</keyword>
<dbReference type="PROSITE" id="PS50045">
    <property type="entry name" value="SIGMA54_INTERACT_4"/>
    <property type="match status" value="1"/>
</dbReference>
<dbReference type="Proteomes" id="UP000199517">
    <property type="component" value="Unassembled WGS sequence"/>
</dbReference>
<dbReference type="InterPro" id="IPR002078">
    <property type="entry name" value="Sigma_54_int"/>
</dbReference>
<dbReference type="InterPro" id="IPR025943">
    <property type="entry name" value="Sigma_54_int_dom_ATP-bd_2"/>
</dbReference>
<dbReference type="Gene3D" id="3.40.50.300">
    <property type="entry name" value="P-loop containing nucleotide triphosphate hydrolases"/>
    <property type="match status" value="1"/>
</dbReference>
<dbReference type="GO" id="GO:0005524">
    <property type="term" value="F:ATP binding"/>
    <property type="evidence" value="ECO:0007669"/>
    <property type="project" value="UniProtKB-KW"/>
</dbReference>
<keyword evidence="4" id="KW-0238">DNA-binding</keyword>
<proteinExistence type="predicted"/>
<dbReference type="InterPro" id="IPR001789">
    <property type="entry name" value="Sig_transdc_resp-reg_receiver"/>
</dbReference>
<dbReference type="STRING" id="32040.SAMN04489710_106164"/>
<dbReference type="SUPFAM" id="SSF52540">
    <property type="entry name" value="P-loop containing nucleoside triphosphate hydrolases"/>
    <property type="match status" value="1"/>
</dbReference>
<keyword evidence="3" id="KW-0805">Transcription regulation</keyword>
<dbReference type="SMART" id="SM00448">
    <property type="entry name" value="REC"/>
    <property type="match status" value="1"/>
</dbReference>
<organism evidence="10 11">
    <name type="scientific">Paracidovorax konjaci</name>
    <dbReference type="NCBI Taxonomy" id="32040"/>
    <lineage>
        <taxon>Bacteria</taxon>
        <taxon>Pseudomonadati</taxon>
        <taxon>Pseudomonadota</taxon>
        <taxon>Betaproteobacteria</taxon>
        <taxon>Burkholderiales</taxon>
        <taxon>Comamonadaceae</taxon>
        <taxon>Paracidovorax</taxon>
    </lineage>
</organism>
<dbReference type="OrthoDB" id="9761705at2"/>
<evidence type="ECO:0000313" key="11">
    <source>
        <dbReference type="Proteomes" id="UP000199517"/>
    </source>
</evidence>
<feature type="modified residue" description="4-aspartylphosphate" evidence="6">
    <location>
        <position position="58"/>
    </location>
</feature>
<evidence type="ECO:0000256" key="1">
    <source>
        <dbReference type="ARBA" id="ARBA00022741"/>
    </source>
</evidence>
<dbReference type="PANTHER" id="PTHR32071">
    <property type="entry name" value="TRANSCRIPTIONAL REGULATORY PROTEIN"/>
    <property type="match status" value="1"/>
</dbReference>
<name>A0A1I1VDC1_9BURK</name>
<dbReference type="InterPro" id="IPR025944">
    <property type="entry name" value="Sigma_54_int_dom_CS"/>
</dbReference>
<keyword evidence="11" id="KW-1185">Reference proteome</keyword>
<dbReference type="Gene3D" id="3.40.50.2300">
    <property type="match status" value="1"/>
</dbReference>
<gene>
    <name evidence="10" type="ORF">SAMN04489710_106164</name>
</gene>
<keyword evidence="5" id="KW-0804">Transcription</keyword>
<dbReference type="InterPro" id="IPR027417">
    <property type="entry name" value="P-loop_NTPase"/>
</dbReference>
<dbReference type="GO" id="GO:0000160">
    <property type="term" value="P:phosphorelay signal transduction system"/>
    <property type="evidence" value="ECO:0007669"/>
    <property type="project" value="InterPro"/>
</dbReference>
<evidence type="ECO:0000259" key="8">
    <source>
        <dbReference type="PROSITE" id="PS50045"/>
    </source>
</evidence>
<reference evidence="11" key="1">
    <citation type="submission" date="2016-10" db="EMBL/GenBank/DDBJ databases">
        <authorList>
            <person name="Varghese N."/>
            <person name="Submissions S."/>
        </authorList>
    </citation>
    <scope>NUCLEOTIDE SEQUENCE [LARGE SCALE GENOMIC DNA]</scope>
    <source>
        <strain evidence="11">DSM 7481</strain>
    </source>
</reference>
<dbReference type="Gene3D" id="1.10.10.60">
    <property type="entry name" value="Homeodomain-like"/>
    <property type="match status" value="1"/>
</dbReference>
<evidence type="ECO:0000256" key="7">
    <source>
        <dbReference type="SAM" id="MobiDB-lite"/>
    </source>
</evidence>
<feature type="domain" description="Response regulatory" evidence="9">
    <location>
        <begin position="9"/>
        <end position="123"/>
    </location>
</feature>
<dbReference type="InterPro" id="IPR009057">
    <property type="entry name" value="Homeodomain-like_sf"/>
</dbReference>
<sequence length="466" mass="49549">MTSRPAIGHILLVDDEPAYQRLGSSFLRELGHRVSVAGDADGAIRTFEEDPAHVVLLDLAMPPRMDPEAGLDLIARFANAVVVVVSGHGERALALRAAERGAWDFLTKPIDPDMLRFVVSRALHKARLDAELRELRTRGAPGEDLGIVGQTPAAQQLRAMVRRVAGTSVNVMVLGPTGTGKELVARALHQCSGRSAGPLAVIHCGALSAELLESELFGHLKGSFTGAHRDQPGLLETAHGGTLFLDEVGEMPLPMQVKLLRFLQEGTFVPVGGRETKRADVRVVSATHRDLEGMARDGGFREDLFYRLKGVVLRLPALAERAADVPLLAAHFLHRAEPGAAFTADAQAWLAAAVWPGNVRQLRAVVESAAALIAPGSARVDAGLLRFASGESQELPEPEPDAGPDAAPGHGASPSPGALDAAIQELETRMLRDTLQACGGNQSEAARRLGISRVGLIKKLARLGLR</sequence>
<dbReference type="FunFam" id="3.40.50.300:FF:000006">
    <property type="entry name" value="DNA-binding transcriptional regulator NtrC"/>
    <property type="match status" value="1"/>
</dbReference>
<dbReference type="InterPro" id="IPR011006">
    <property type="entry name" value="CheY-like_superfamily"/>
</dbReference>
<dbReference type="Pfam" id="PF25601">
    <property type="entry name" value="AAA_lid_14"/>
    <property type="match status" value="1"/>
</dbReference>
<dbReference type="PROSITE" id="PS00676">
    <property type="entry name" value="SIGMA54_INTERACT_2"/>
    <property type="match status" value="1"/>
</dbReference>
<evidence type="ECO:0000256" key="5">
    <source>
        <dbReference type="ARBA" id="ARBA00023163"/>
    </source>
</evidence>
<dbReference type="PROSITE" id="PS50110">
    <property type="entry name" value="RESPONSE_REGULATORY"/>
    <property type="match status" value="1"/>
</dbReference>
<dbReference type="GO" id="GO:0043565">
    <property type="term" value="F:sequence-specific DNA binding"/>
    <property type="evidence" value="ECO:0007669"/>
    <property type="project" value="InterPro"/>
</dbReference>
<feature type="region of interest" description="Disordered" evidence="7">
    <location>
        <begin position="391"/>
        <end position="418"/>
    </location>
</feature>
<dbReference type="RefSeq" id="WP_092952175.1">
    <property type="nucleotide sequence ID" value="NZ_FOMQ01000006.1"/>
</dbReference>
<evidence type="ECO:0000256" key="2">
    <source>
        <dbReference type="ARBA" id="ARBA00022840"/>
    </source>
</evidence>
<evidence type="ECO:0000256" key="6">
    <source>
        <dbReference type="PROSITE-ProRule" id="PRU00169"/>
    </source>
</evidence>
<dbReference type="SUPFAM" id="SSF46689">
    <property type="entry name" value="Homeodomain-like"/>
    <property type="match status" value="1"/>
</dbReference>
<accession>A0A1I1VDC1</accession>
<dbReference type="Pfam" id="PF02954">
    <property type="entry name" value="HTH_8"/>
    <property type="match status" value="1"/>
</dbReference>
<dbReference type="PRINTS" id="PR01590">
    <property type="entry name" value="HTHFIS"/>
</dbReference>
<dbReference type="SMART" id="SM00382">
    <property type="entry name" value="AAA"/>
    <property type="match status" value="1"/>
</dbReference>
<feature type="domain" description="Sigma-54 factor interaction" evidence="8">
    <location>
        <begin position="147"/>
        <end position="371"/>
    </location>
</feature>
<dbReference type="Pfam" id="PF00072">
    <property type="entry name" value="Response_reg"/>
    <property type="match status" value="1"/>
</dbReference>
<evidence type="ECO:0000313" key="10">
    <source>
        <dbReference type="EMBL" id="SFD79968.1"/>
    </source>
</evidence>
<dbReference type="InterPro" id="IPR002197">
    <property type="entry name" value="HTH_Fis"/>
</dbReference>
<dbReference type="Gene3D" id="1.10.8.60">
    <property type="match status" value="1"/>
</dbReference>
<feature type="compositionally biased region" description="Low complexity" evidence="7">
    <location>
        <begin position="403"/>
        <end position="418"/>
    </location>
</feature>
<dbReference type="AlphaFoldDB" id="A0A1I1VDC1"/>
<evidence type="ECO:0000256" key="4">
    <source>
        <dbReference type="ARBA" id="ARBA00023125"/>
    </source>
</evidence>
<dbReference type="InterPro" id="IPR003593">
    <property type="entry name" value="AAA+_ATPase"/>
</dbReference>
<dbReference type="Pfam" id="PF00158">
    <property type="entry name" value="Sigma54_activat"/>
    <property type="match status" value="1"/>
</dbReference>
<dbReference type="SUPFAM" id="SSF52172">
    <property type="entry name" value="CheY-like"/>
    <property type="match status" value="1"/>
</dbReference>
<keyword evidence="1" id="KW-0547">Nucleotide-binding</keyword>
<dbReference type="InterPro" id="IPR058031">
    <property type="entry name" value="AAA_lid_NorR"/>
</dbReference>
<evidence type="ECO:0000256" key="3">
    <source>
        <dbReference type="ARBA" id="ARBA00023015"/>
    </source>
</evidence>
<dbReference type="PROSITE" id="PS00688">
    <property type="entry name" value="SIGMA54_INTERACT_3"/>
    <property type="match status" value="1"/>
</dbReference>
<dbReference type="GO" id="GO:0006355">
    <property type="term" value="P:regulation of DNA-templated transcription"/>
    <property type="evidence" value="ECO:0007669"/>
    <property type="project" value="InterPro"/>
</dbReference>
<keyword evidence="2" id="KW-0067">ATP-binding</keyword>
<dbReference type="EMBL" id="FOMQ01000006">
    <property type="protein sequence ID" value="SFD79968.1"/>
    <property type="molecule type" value="Genomic_DNA"/>
</dbReference>
<dbReference type="CDD" id="cd00009">
    <property type="entry name" value="AAA"/>
    <property type="match status" value="1"/>
</dbReference>
<evidence type="ECO:0000259" key="9">
    <source>
        <dbReference type="PROSITE" id="PS50110"/>
    </source>
</evidence>
<protein>
    <submittedName>
        <fullName evidence="10">Two-component system, NtrC family, response regulator</fullName>
    </submittedName>
</protein>